<keyword evidence="2" id="KW-0032">Aminotransferase</keyword>
<dbReference type="InterPro" id="IPR019557">
    <property type="entry name" value="AminoTfrase-like_pln_mobile"/>
</dbReference>
<reference evidence="2 3" key="1">
    <citation type="journal article" date="2018" name="Nat. Genet.">
        <title>The Rosa genome provides new insights in the design of modern roses.</title>
        <authorList>
            <person name="Bendahmane M."/>
        </authorList>
    </citation>
    <scope>NUCLEOTIDE SEQUENCE [LARGE SCALE GENOMIC DNA]</scope>
    <source>
        <strain evidence="3">cv. Old Blush</strain>
    </source>
</reference>
<dbReference type="GO" id="GO:0010073">
    <property type="term" value="P:meristem maintenance"/>
    <property type="evidence" value="ECO:0007669"/>
    <property type="project" value="InterPro"/>
</dbReference>
<dbReference type="Pfam" id="PF10536">
    <property type="entry name" value="PMD"/>
    <property type="match status" value="1"/>
</dbReference>
<evidence type="ECO:0000313" key="2">
    <source>
        <dbReference type="EMBL" id="PRQ31739.1"/>
    </source>
</evidence>
<dbReference type="InterPro" id="IPR044824">
    <property type="entry name" value="MAIN-like"/>
</dbReference>
<accession>A0A2P6QC45</accession>
<organism evidence="2 3">
    <name type="scientific">Rosa chinensis</name>
    <name type="common">China rose</name>
    <dbReference type="NCBI Taxonomy" id="74649"/>
    <lineage>
        <taxon>Eukaryota</taxon>
        <taxon>Viridiplantae</taxon>
        <taxon>Streptophyta</taxon>
        <taxon>Embryophyta</taxon>
        <taxon>Tracheophyta</taxon>
        <taxon>Spermatophyta</taxon>
        <taxon>Magnoliopsida</taxon>
        <taxon>eudicotyledons</taxon>
        <taxon>Gunneridae</taxon>
        <taxon>Pentapetalae</taxon>
        <taxon>rosids</taxon>
        <taxon>fabids</taxon>
        <taxon>Rosales</taxon>
        <taxon>Rosaceae</taxon>
        <taxon>Rosoideae</taxon>
        <taxon>Rosoideae incertae sedis</taxon>
        <taxon>Rosa</taxon>
    </lineage>
</organism>
<dbReference type="Gramene" id="PRQ31739">
    <property type="protein sequence ID" value="PRQ31739"/>
    <property type="gene ID" value="RchiOBHm_Chr5g0038791"/>
</dbReference>
<gene>
    <name evidence="2" type="ORF">RchiOBHm_Chr5g0038791</name>
</gene>
<name>A0A2P6QC45_ROSCH</name>
<keyword evidence="3" id="KW-1185">Reference proteome</keyword>
<dbReference type="STRING" id="74649.A0A2P6QC45"/>
<sequence length="603" mass="68032">MVLGGFCVLGDSILSPIESRELKEIEEKLEKERKGLYDYSGRGSKVASAELWMKKFMKSGSKLEHLAFLVFWLSRYVFHGSRDSVNKAVFSVAIHLDRGIRIALAPAVLAHIYGDLSLLKRTIVASNGSNELKLESPFHLVQVWAWERFLELRPKPNVMSYAEPRLARWDRIHGQDFGNLRIVLDSAGECFMWRPYAIAIENWKLPGYCSEKDRCVGPGLDDEFLSFALCLRVIDLVGFGRNERYLPHRVARQFGYDQDIPCVIAQSNDGSGIFIPHISWNDHMKEIKDVKLYIPSRLSEADVSTRYMKWWEETVSGLKHITKPRMPLKKKAKTVEGSLLTGKPALRHPGFRRTKVAEGSNERNRFTGFTIPSVSCPKSYAKVVKISKVHNVGNDSLVPPGFPPRFPPTGNMMEVGDTMDKDEPTSPEILEKGKQKNVETRKGVDDSIADGSSVDDIMKSERLEEEVMLSPTLVWGTKAKRNIKYVIVSNARSLDNDMVRTIGNEWASRVERQVSELKNLVRSFKESDILKYCKKHKNIETRRDGDCVKLSGEVQDLASSTVEEGSVMKQVSELKARVSKLESLADMFQTNTSGAGVGTAKER</sequence>
<evidence type="ECO:0000259" key="1">
    <source>
        <dbReference type="Pfam" id="PF10536"/>
    </source>
</evidence>
<feature type="domain" description="Aminotransferase-like plant mobile" evidence="1">
    <location>
        <begin position="1"/>
        <end position="312"/>
    </location>
</feature>
<proteinExistence type="predicted"/>
<evidence type="ECO:0000313" key="3">
    <source>
        <dbReference type="Proteomes" id="UP000238479"/>
    </source>
</evidence>
<dbReference type="PANTHER" id="PTHR46033">
    <property type="entry name" value="PROTEIN MAIN-LIKE 2"/>
    <property type="match status" value="1"/>
</dbReference>
<comment type="caution">
    <text evidence="2">The sequence shown here is derived from an EMBL/GenBank/DDBJ whole genome shotgun (WGS) entry which is preliminary data.</text>
</comment>
<keyword evidence="2" id="KW-0808">Transferase</keyword>
<dbReference type="GO" id="GO:0008483">
    <property type="term" value="F:transaminase activity"/>
    <property type="evidence" value="ECO:0007669"/>
    <property type="project" value="UniProtKB-KW"/>
</dbReference>
<dbReference type="PANTHER" id="PTHR46033:SF67">
    <property type="entry name" value="AMINOTRANSFERASE-LIKE, PLANT MOBILE DOMAIN FAMILY PROTEIN"/>
    <property type="match status" value="1"/>
</dbReference>
<protein>
    <submittedName>
        <fullName evidence="2">Putative aminotransferase-like, plant mobile domain-containing protein</fullName>
    </submittedName>
</protein>
<dbReference type="EMBL" id="PDCK01000043">
    <property type="protein sequence ID" value="PRQ31739.1"/>
    <property type="molecule type" value="Genomic_DNA"/>
</dbReference>
<dbReference type="Proteomes" id="UP000238479">
    <property type="component" value="Chromosome 5"/>
</dbReference>
<dbReference type="AlphaFoldDB" id="A0A2P6QC45"/>